<dbReference type="EMBL" id="BJWL01000015">
    <property type="protein sequence ID" value="GFZ02441.1"/>
    <property type="molecule type" value="Genomic_DNA"/>
</dbReference>
<organism evidence="1 2">
    <name type="scientific">Actinidia rufa</name>
    <dbReference type="NCBI Taxonomy" id="165716"/>
    <lineage>
        <taxon>Eukaryota</taxon>
        <taxon>Viridiplantae</taxon>
        <taxon>Streptophyta</taxon>
        <taxon>Embryophyta</taxon>
        <taxon>Tracheophyta</taxon>
        <taxon>Spermatophyta</taxon>
        <taxon>Magnoliopsida</taxon>
        <taxon>eudicotyledons</taxon>
        <taxon>Gunneridae</taxon>
        <taxon>Pentapetalae</taxon>
        <taxon>asterids</taxon>
        <taxon>Ericales</taxon>
        <taxon>Actinidiaceae</taxon>
        <taxon>Actinidia</taxon>
    </lineage>
</organism>
<sequence>MDGFRVLHITVVGLCRAWSIKGLPAWLTSVDGRPWYWSFAPSEIPEIPVGRPTWLSTFSESEYG</sequence>
<dbReference type="Proteomes" id="UP000585474">
    <property type="component" value="Unassembled WGS sequence"/>
</dbReference>
<reference evidence="1 2" key="1">
    <citation type="submission" date="2019-07" db="EMBL/GenBank/DDBJ databases">
        <title>De Novo Assembly of kiwifruit Actinidia rufa.</title>
        <authorList>
            <person name="Sugita-Konishi S."/>
            <person name="Sato K."/>
            <person name="Mori E."/>
            <person name="Abe Y."/>
            <person name="Kisaki G."/>
            <person name="Hamano K."/>
            <person name="Suezawa K."/>
            <person name="Otani M."/>
            <person name="Fukuda T."/>
            <person name="Manabe T."/>
            <person name="Gomi K."/>
            <person name="Tabuchi M."/>
            <person name="Akimitsu K."/>
            <person name="Kataoka I."/>
        </authorList>
    </citation>
    <scope>NUCLEOTIDE SEQUENCE [LARGE SCALE GENOMIC DNA]</scope>
    <source>
        <strain evidence="2">cv. Fuchu</strain>
    </source>
</reference>
<keyword evidence="2" id="KW-1185">Reference proteome</keyword>
<gene>
    <name evidence="1" type="ORF">Acr_15g0010490</name>
</gene>
<name>A0A7J0FUT7_9ERIC</name>
<dbReference type="AlphaFoldDB" id="A0A7J0FUT7"/>
<protein>
    <submittedName>
        <fullName evidence="1">Uncharacterized protein</fullName>
    </submittedName>
</protein>
<proteinExistence type="predicted"/>
<evidence type="ECO:0000313" key="2">
    <source>
        <dbReference type="Proteomes" id="UP000585474"/>
    </source>
</evidence>
<accession>A0A7J0FUT7</accession>
<comment type="caution">
    <text evidence="1">The sequence shown here is derived from an EMBL/GenBank/DDBJ whole genome shotgun (WGS) entry which is preliminary data.</text>
</comment>
<evidence type="ECO:0000313" key="1">
    <source>
        <dbReference type="EMBL" id="GFZ02441.1"/>
    </source>
</evidence>